<evidence type="ECO:0000313" key="3">
    <source>
        <dbReference type="EMBL" id="PKY57240.1"/>
    </source>
</evidence>
<dbReference type="AlphaFoldDB" id="A0A2I1HEI9"/>
<evidence type="ECO:0000256" key="1">
    <source>
        <dbReference type="SAM" id="Coils"/>
    </source>
</evidence>
<sequence length="511" mass="59936">MDSPFTNLIHDRNVIHETFIPRDSFPKDMSNEQILNLIKTALVNEPALVNAYIKRLTYQLIVIQFDNLEKKQHYINNIHDVIKKPIYDYTNENVKTLLKSKFSDIDNTCIKVLDIPYHYDSALIVTHLANITKATIKNYKEIIHNRRPLRTNHANPAPSTSSPDRTQDQSTSLNQNIPINRRRQRSTTKPQYKQLLVRFEKESTVKYIYEELYWNLAIENFIVRIVPGNPNHEEYKKRTTNYYKITGIQLNTNARDLEPLIKLIKGRTCTFTSTTRSSICKSAYVYTDNESYTQQPDKVIQTTMYEHKLYIYANKHQGPQPCTRCGSPDHQYKEYNAPHTLDANKKFKIYKKIFLKKQRTVLATDKDVIDNYNHVIQLNKHDNNKNANRQRLNNIPPNTNTPSPKYGAKQQRNSTQQHNAPPSVRSQRRNNTFSPPVTHSDYIELREKFTKLEALYKFLENKYSTLEKTLQNHHTRQENADIKVFELGNKITPIENNINEMKEIKKLPTTN</sequence>
<feature type="coiled-coil region" evidence="1">
    <location>
        <begin position="442"/>
        <end position="476"/>
    </location>
</feature>
<evidence type="ECO:0000313" key="4">
    <source>
        <dbReference type="Proteomes" id="UP000234323"/>
    </source>
</evidence>
<proteinExistence type="predicted"/>
<dbReference type="Proteomes" id="UP000234323">
    <property type="component" value="Unassembled WGS sequence"/>
</dbReference>
<dbReference type="VEuPathDB" id="FungiDB:FUN_023568"/>
<keyword evidence="1" id="KW-0175">Coiled coil</keyword>
<feature type="compositionally biased region" description="Low complexity" evidence="2">
    <location>
        <begin position="385"/>
        <end position="404"/>
    </location>
</feature>
<name>A0A2I1HEI9_9GLOM</name>
<feature type="compositionally biased region" description="Polar residues" evidence="2">
    <location>
        <begin position="152"/>
        <end position="173"/>
    </location>
</feature>
<gene>
    <name evidence="3" type="ORF">RhiirA4_428827</name>
</gene>
<evidence type="ECO:0000256" key="2">
    <source>
        <dbReference type="SAM" id="MobiDB-lite"/>
    </source>
</evidence>
<accession>A0A2I1HEI9</accession>
<feature type="region of interest" description="Disordered" evidence="2">
    <location>
        <begin position="147"/>
        <end position="187"/>
    </location>
</feature>
<feature type="region of interest" description="Disordered" evidence="2">
    <location>
        <begin position="380"/>
        <end position="438"/>
    </location>
</feature>
<feature type="compositionally biased region" description="Polar residues" evidence="2">
    <location>
        <begin position="410"/>
        <end position="420"/>
    </location>
</feature>
<reference evidence="3 4" key="1">
    <citation type="submission" date="2015-10" db="EMBL/GenBank/DDBJ databases">
        <title>Genome analyses suggest a sexual origin of heterokaryosis in a supposedly ancient asexual fungus.</title>
        <authorList>
            <person name="Ropars J."/>
            <person name="Sedzielewska K."/>
            <person name="Noel J."/>
            <person name="Charron P."/>
            <person name="Farinelli L."/>
            <person name="Marton T."/>
            <person name="Kruger M."/>
            <person name="Pelin A."/>
            <person name="Brachmann A."/>
            <person name="Corradi N."/>
        </authorList>
    </citation>
    <scope>NUCLEOTIDE SEQUENCE [LARGE SCALE GENOMIC DNA]</scope>
    <source>
        <strain evidence="3 4">A4</strain>
    </source>
</reference>
<dbReference type="EMBL" id="LLXI01002482">
    <property type="protein sequence ID" value="PKY57240.1"/>
    <property type="molecule type" value="Genomic_DNA"/>
</dbReference>
<keyword evidence="4" id="KW-1185">Reference proteome</keyword>
<comment type="caution">
    <text evidence="3">The sequence shown here is derived from an EMBL/GenBank/DDBJ whole genome shotgun (WGS) entry which is preliminary data.</text>
</comment>
<organism evidence="3 4">
    <name type="scientific">Rhizophagus irregularis</name>
    <dbReference type="NCBI Taxonomy" id="588596"/>
    <lineage>
        <taxon>Eukaryota</taxon>
        <taxon>Fungi</taxon>
        <taxon>Fungi incertae sedis</taxon>
        <taxon>Mucoromycota</taxon>
        <taxon>Glomeromycotina</taxon>
        <taxon>Glomeromycetes</taxon>
        <taxon>Glomerales</taxon>
        <taxon>Glomeraceae</taxon>
        <taxon>Rhizophagus</taxon>
    </lineage>
</organism>
<protein>
    <submittedName>
        <fullName evidence="3">Uncharacterized protein</fullName>
    </submittedName>
</protein>